<organism evidence="1 2">
    <name type="scientific">Caerostris extrusa</name>
    <name type="common">Bark spider</name>
    <name type="synonym">Caerostris bankana</name>
    <dbReference type="NCBI Taxonomy" id="172846"/>
    <lineage>
        <taxon>Eukaryota</taxon>
        <taxon>Metazoa</taxon>
        <taxon>Ecdysozoa</taxon>
        <taxon>Arthropoda</taxon>
        <taxon>Chelicerata</taxon>
        <taxon>Arachnida</taxon>
        <taxon>Araneae</taxon>
        <taxon>Araneomorphae</taxon>
        <taxon>Entelegynae</taxon>
        <taxon>Araneoidea</taxon>
        <taxon>Araneidae</taxon>
        <taxon>Caerostris</taxon>
    </lineage>
</organism>
<protein>
    <recommendedName>
        <fullName evidence="3">Helitron helicase-like domain-containing protein</fullName>
    </recommendedName>
</protein>
<keyword evidence="2" id="KW-1185">Reference proteome</keyword>
<dbReference type="Proteomes" id="UP001054945">
    <property type="component" value="Unassembled WGS sequence"/>
</dbReference>
<sequence length="112" mass="13286">MKYRFHETLMKLRHKNGNDTRFQGNDYLFYALSFFEYYRIKNTISACGKKIVNQGAVEDVHLYVKNLKGSAAYWRSTLNELLAQIRCLGAPTYFVTFSSNYLNWLDQRKAFY</sequence>
<evidence type="ECO:0000313" key="1">
    <source>
        <dbReference type="EMBL" id="GIY94548.1"/>
    </source>
</evidence>
<dbReference type="EMBL" id="BPLR01000404">
    <property type="protein sequence ID" value="GIY94548.1"/>
    <property type="molecule type" value="Genomic_DNA"/>
</dbReference>
<proteinExistence type="predicted"/>
<evidence type="ECO:0000313" key="2">
    <source>
        <dbReference type="Proteomes" id="UP001054945"/>
    </source>
</evidence>
<reference evidence="1 2" key="1">
    <citation type="submission" date="2021-06" db="EMBL/GenBank/DDBJ databases">
        <title>Caerostris extrusa draft genome.</title>
        <authorList>
            <person name="Kono N."/>
            <person name="Arakawa K."/>
        </authorList>
    </citation>
    <scope>NUCLEOTIDE SEQUENCE [LARGE SCALE GENOMIC DNA]</scope>
</reference>
<evidence type="ECO:0008006" key="3">
    <source>
        <dbReference type="Google" id="ProtNLM"/>
    </source>
</evidence>
<gene>
    <name evidence="1" type="primary">KGM_214967</name>
    <name evidence="1" type="ORF">CEXT_770591</name>
</gene>
<comment type="caution">
    <text evidence="1">The sequence shown here is derived from an EMBL/GenBank/DDBJ whole genome shotgun (WGS) entry which is preliminary data.</text>
</comment>
<accession>A0AAV4XLF8</accession>
<name>A0AAV4XLF8_CAEEX</name>
<dbReference type="AlphaFoldDB" id="A0AAV4XLF8"/>